<organism evidence="1">
    <name type="scientific">Emiliania huxleyi</name>
    <name type="common">Coccolithophore</name>
    <name type="synonym">Pontosphaera huxleyi</name>
    <dbReference type="NCBI Taxonomy" id="2903"/>
    <lineage>
        <taxon>Eukaryota</taxon>
        <taxon>Haptista</taxon>
        <taxon>Haptophyta</taxon>
        <taxon>Prymnesiophyceae</taxon>
        <taxon>Isochrysidales</taxon>
        <taxon>Noelaerhabdaceae</taxon>
        <taxon>Emiliania</taxon>
    </lineage>
</organism>
<dbReference type="GeneID" id="17280636"/>
<dbReference type="AlphaFoldDB" id="R1FIJ0"/>
<evidence type="ECO:0000313" key="1">
    <source>
        <dbReference type="EMBL" id="EOD35366.1"/>
    </source>
</evidence>
<dbReference type="KEGG" id="ehx:EMIHUDRAFT_352004"/>
<protein>
    <submittedName>
        <fullName evidence="1">Uncharacterized protein</fullName>
    </submittedName>
</protein>
<gene>
    <name evidence="1" type="ORF">EMIHUDRAFT_352004</name>
</gene>
<accession>R1FIJ0</accession>
<reference evidence="1" key="1">
    <citation type="submission" date="2012-07" db="EMBL/GenBank/DDBJ databases">
        <title>Genome variability drives Emilianias global distribution.</title>
        <authorList>
            <consortium name="DOE Joint Genome Institute"/>
            <person name="Read B."/>
            <person name="Kegel J."/>
            <person name="Klute M."/>
            <person name="Kuo A."/>
            <person name="Lefebvre S.C."/>
            <person name="Maumus F."/>
            <person name="Mayer C."/>
            <person name="Miller J."/>
            <person name="Allen A."/>
            <person name="Bidle K."/>
            <person name="Borodovsky M."/>
            <person name="Bowler C."/>
            <person name="Brownlee C."/>
            <person name="Claverie J.-M."/>
            <person name="Cock M."/>
            <person name="De Vargas C."/>
            <person name="Elias M."/>
            <person name="Frickenhaus S."/>
            <person name="Gladyshev V.N."/>
            <person name="Gonzalez K."/>
            <person name="Guda C."/>
            <person name="Hadaegh A."/>
            <person name="Herman E."/>
            <person name="Iglesias-Rodriguez D."/>
            <person name="Jones B."/>
            <person name="Lawson T."/>
            <person name="Leese F."/>
            <person name="Lin Y.-C."/>
            <person name="Lindquist E."/>
            <person name="Lobanov A."/>
            <person name="Lucas S."/>
            <person name="Malik S.-H.B."/>
            <person name="Marsh M.E."/>
            <person name="Mock T."/>
            <person name="Monier A."/>
            <person name="Moreau H."/>
            <person name="Mueller-Roeber B."/>
            <person name="Napier J."/>
            <person name="Ogata H."/>
            <person name="Parker M."/>
            <person name="Probert I."/>
            <person name="Quesneville H."/>
            <person name="Raines C."/>
            <person name="Rensing S."/>
            <person name="Riano-Pachon D.M."/>
            <person name="Richier S."/>
            <person name="Rokitta S."/>
            <person name="Salamov A."/>
            <person name="Sarno A.F."/>
            <person name="Schmutz J."/>
            <person name="Schroeder D."/>
            <person name="Shiraiwa Y."/>
            <person name="Soanes D.M."/>
            <person name="Valentin K."/>
            <person name="Van Der Giezen M."/>
            <person name="Van Der Peer Y."/>
            <person name="Vardi A."/>
            <person name="Verret F."/>
            <person name="Von Dassow P."/>
            <person name="Wheeler G."/>
            <person name="Williams B."/>
            <person name="Wilson W."/>
            <person name="Wolfe G."/>
            <person name="Wurch L.L."/>
            <person name="Young J."/>
            <person name="Dacks J.B."/>
            <person name="Delwiche C.F."/>
            <person name="Dyhrman S."/>
            <person name="Glockner G."/>
            <person name="John U."/>
            <person name="Richards T."/>
            <person name="Worden A.Z."/>
            <person name="Zhang X."/>
            <person name="Grigoriev I.V."/>
        </authorList>
    </citation>
    <scope>NUCLEOTIDE SEQUENCE</scope>
    <source>
        <strain evidence="1">CCMP1516</strain>
    </source>
</reference>
<dbReference type="RefSeq" id="XP_005787795.1">
    <property type="nucleotide sequence ID" value="XM_005787738.1"/>
</dbReference>
<proteinExistence type="predicted"/>
<name>R1FIJ0_EMIHU</name>
<feature type="non-terminal residue" evidence="1">
    <location>
        <position position="1"/>
    </location>
</feature>
<sequence length="133" mass="13803">RGDCLERAWALNPELVSPASSTAVSNPVGTQIAALSDGIGNGGAILFTVGDGTTNAAVDELVRTLPPNVVRRAIVPATFDLDRGTRAEYPRPEPAGTTYLEMTLRKLSATGPMGVCPGGDERYNKVVSSVCGS</sequence>
<dbReference type="HOGENOM" id="CLU_1912185_0_0_1"/>
<dbReference type="EMBL" id="KB864246">
    <property type="protein sequence ID" value="EOD35366.1"/>
    <property type="molecule type" value="Genomic_DNA"/>
</dbReference>